<reference evidence="2" key="1">
    <citation type="submission" date="2023-06" db="EMBL/GenBank/DDBJ databases">
        <title>Black Yeasts Isolated from many extreme environments.</title>
        <authorList>
            <person name="Coleine C."/>
            <person name="Stajich J.E."/>
            <person name="Selbmann L."/>
        </authorList>
    </citation>
    <scope>NUCLEOTIDE SEQUENCE</scope>
    <source>
        <strain evidence="2">CCFEE 5200</strain>
    </source>
</reference>
<feature type="compositionally biased region" description="Basic and acidic residues" evidence="1">
    <location>
        <begin position="188"/>
        <end position="199"/>
    </location>
</feature>
<dbReference type="AlphaFoldDB" id="A0AAN6JXD1"/>
<evidence type="ECO:0000313" key="3">
    <source>
        <dbReference type="Proteomes" id="UP001175353"/>
    </source>
</evidence>
<feature type="compositionally biased region" description="Basic and acidic residues" evidence="1">
    <location>
        <begin position="58"/>
        <end position="71"/>
    </location>
</feature>
<feature type="compositionally biased region" description="Basic and acidic residues" evidence="1">
    <location>
        <begin position="1"/>
        <end position="10"/>
    </location>
</feature>
<protein>
    <submittedName>
        <fullName evidence="2">Uncharacterized protein</fullName>
    </submittedName>
</protein>
<feature type="region of interest" description="Disordered" evidence="1">
    <location>
        <begin position="188"/>
        <end position="209"/>
    </location>
</feature>
<accession>A0AAN6JXD1</accession>
<sequence length="439" mass="48145">MSDNRARNEPDWQGLGNFRRATLATSPVGADGQTPRHDPTASNPSAARPEDQDALVRSTEDLGINHDKIEIDQPAQAEGPEPQEEMDHESEEREHETSDLVLIRDSDVNTASGADREAEIKQIKATWKEAGRPTCTLLMWDQSECRLHHPEQLHDDEKAQAAHEKMRTVAQAKALGMVMAGATEAEVAARRERKTEKNRASNLRRKRAKTTAAALTEIAAESRQPATVAESQPAEAAVETSKPKVPTPAASTTFCSTCRTSHARGRACAYPTCERCQKRHPGECWMCATCLNYHNGECRSARRRAAPVRASTAATAPAIPANLVAAVAAAVTPSALPAGQRPLPVMAPAPSANQQTQQAVWARIVAMVPDVRYANYVGQSFILAAGQQVQQQQLQQQQQAQQQQPQQQQQQQQPRQQQQQQPPRSYRDAAQRGASRGRR</sequence>
<gene>
    <name evidence="2" type="ORF">LTR91_024528</name>
</gene>
<feature type="region of interest" description="Disordered" evidence="1">
    <location>
        <begin position="394"/>
        <end position="439"/>
    </location>
</feature>
<keyword evidence="3" id="KW-1185">Reference proteome</keyword>
<feature type="region of interest" description="Disordered" evidence="1">
    <location>
        <begin position="221"/>
        <end position="252"/>
    </location>
</feature>
<comment type="caution">
    <text evidence="2">The sequence shown here is derived from an EMBL/GenBank/DDBJ whole genome shotgun (WGS) entry which is preliminary data.</text>
</comment>
<feature type="compositionally biased region" description="Basic and acidic residues" evidence="1">
    <location>
        <begin position="90"/>
        <end position="104"/>
    </location>
</feature>
<organism evidence="2 3">
    <name type="scientific">Friedmanniomyces endolithicus</name>
    <dbReference type="NCBI Taxonomy" id="329885"/>
    <lineage>
        <taxon>Eukaryota</taxon>
        <taxon>Fungi</taxon>
        <taxon>Dikarya</taxon>
        <taxon>Ascomycota</taxon>
        <taxon>Pezizomycotina</taxon>
        <taxon>Dothideomycetes</taxon>
        <taxon>Dothideomycetidae</taxon>
        <taxon>Mycosphaerellales</taxon>
        <taxon>Teratosphaeriaceae</taxon>
        <taxon>Friedmanniomyces</taxon>
    </lineage>
</organism>
<name>A0AAN6JXD1_9PEZI</name>
<dbReference type="EMBL" id="JAUJLE010000629">
    <property type="protein sequence ID" value="KAK0952224.1"/>
    <property type="molecule type" value="Genomic_DNA"/>
</dbReference>
<evidence type="ECO:0000256" key="1">
    <source>
        <dbReference type="SAM" id="MobiDB-lite"/>
    </source>
</evidence>
<feature type="region of interest" description="Disordered" evidence="1">
    <location>
        <begin position="1"/>
        <end position="104"/>
    </location>
</feature>
<feature type="compositionally biased region" description="Low complexity" evidence="1">
    <location>
        <begin position="394"/>
        <end position="423"/>
    </location>
</feature>
<dbReference type="Proteomes" id="UP001175353">
    <property type="component" value="Unassembled WGS sequence"/>
</dbReference>
<proteinExistence type="predicted"/>
<evidence type="ECO:0000313" key="2">
    <source>
        <dbReference type="EMBL" id="KAK0952224.1"/>
    </source>
</evidence>